<dbReference type="AlphaFoldDB" id="A0AAV0XHD7"/>
<gene>
    <name evidence="2" type="ORF">MEUPH1_LOCUS22212</name>
</gene>
<sequence>MMAAVETVDFEVVIDKKGNNVSALIKMFESNHDDLAPKRRQKTVIVSDGGRYSPSDVTRGTWMPIQPCGDGSRAKMKVENTRKKRTPRPGFVKELINRFGRLN</sequence>
<reference evidence="2 3" key="1">
    <citation type="submission" date="2023-01" db="EMBL/GenBank/DDBJ databases">
        <authorList>
            <person name="Whitehead M."/>
        </authorList>
    </citation>
    <scope>NUCLEOTIDE SEQUENCE [LARGE SCALE GENOMIC DNA]</scope>
</reference>
<feature type="compositionally biased region" description="Basic and acidic residues" evidence="1">
    <location>
        <begin position="72"/>
        <end position="81"/>
    </location>
</feature>
<comment type="caution">
    <text evidence="2">The sequence shown here is derived from an EMBL/GenBank/DDBJ whole genome shotgun (WGS) entry which is preliminary data.</text>
</comment>
<proteinExistence type="predicted"/>
<evidence type="ECO:0000313" key="2">
    <source>
        <dbReference type="EMBL" id="CAI6367780.1"/>
    </source>
</evidence>
<evidence type="ECO:0000256" key="1">
    <source>
        <dbReference type="SAM" id="MobiDB-lite"/>
    </source>
</evidence>
<dbReference type="Proteomes" id="UP001160148">
    <property type="component" value="Unassembled WGS sequence"/>
</dbReference>
<name>A0AAV0XHD7_9HEMI</name>
<protein>
    <submittedName>
        <fullName evidence="2">Uncharacterized protein</fullName>
    </submittedName>
</protein>
<accession>A0AAV0XHD7</accession>
<evidence type="ECO:0000313" key="3">
    <source>
        <dbReference type="Proteomes" id="UP001160148"/>
    </source>
</evidence>
<keyword evidence="3" id="KW-1185">Reference proteome</keyword>
<organism evidence="2 3">
    <name type="scientific">Macrosiphum euphorbiae</name>
    <name type="common">potato aphid</name>
    <dbReference type="NCBI Taxonomy" id="13131"/>
    <lineage>
        <taxon>Eukaryota</taxon>
        <taxon>Metazoa</taxon>
        <taxon>Ecdysozoa</taxon>
        <taxon>Arthropoda</taxon>
        <taxon>Hexapoda</taxon>
        <taxon>Insecta</taxon>
        <taxon>Pterygota</taxon>
        <taxon>Neoptera</taxon>
        <taxon>Paraneoptera</taxon>
        <taxon>Hemiptera</taxon>
        <taxon>Sternorrhyncha</taxon>
        <taxon>Aphidomorpha</taxon>
        <taxon>Aphidoidea</taxon>
        <taxon>Aphididae</taxon>
        <taxon>Macrosiphini</taxon>
        <taxon>Macrosiphum</taxon>
    </lineage>
</organism>
<feature type="region of interest" description="Disordered" evidence="1">
    <location>
        <begin position="47"/>
        <end position="89"/>
    </location>
</feature>
<dbReference type="EMBL" id="CARXXK010000005">
    <property type="protein sequence ID" value="CAI6367780.1"/>
    <property type="molecule type" value="Genomic_DNA"/>
</dbReference>